<dbReference type="Gene3D" id="3.40.50.2300">
    <property type="match status" value="1"/>
</dbReference>
<dbReference type="SUPFAM" id="SSF46689">
    <property type="entry name" value="Homeodomain-like"/>
    <property type="match status" value="2"/>
</dbReference>
<dbReference type="PROSITE" id="PS01124">
    <property type="entry name" value="HTH_ARAC_FAMILY_2"/>
    <property type="match status" value="1"/>
</dbReference>
<dbReference type="PANTHER" id="PTHR43280">
    <property type="entry name" value="ARAC-FAMILY TRANSCRIPTIONAL REGULATOR"/>
    <property type="match status" value="1"/>
</dbReference>
<evidence type="ECO:0000256" key="2">
    <source>
        <dbReference type="ARBA" id="ARBA00023125"/>
    </source>
</evidence>
<dbReference type="CDD" id="cd17536">
    <property type="entry name" value="REC_YesN-like"/>
    <property type="match status" value="1"/>
</dbReference>
<evidence type="ECO:0000259" key="6">
    <source>
        <dbReference type="PROSITE" id="PS50110"/>
    </source>
</evidence>
<evidence type="ECO:0000256" key="1">
    <source>
        <dbReference type="ARBA" id="ARBA00023015"/>
    </source>
</evidence>
<dbReference type="PROSITE" id="PS00041">
    <property type="entry name" value="HTH_ARAC_FAMILY_1"/>
    <property type="match status" value="1"/>
</dbReference>
<dbReference type="RefSeq" id="WP_379895097.1">
    <property type="nucleotide sequence ID" value="NZ_CBCSCT010000033.1"/>
</dbReference>
<feature type="modified residue" description="4-aspartylphosphate" evidence="4">
    <location>
        <position position="55"/>
    </location>
</feature>
<dbReference type="SMART" id="SM00342">
    <property type="entry name" value="HTH_ARAC"/>
    <property type="match status" value="1"/>
</dbReference>
<keyword evidence="4" id="KW-0597">Phosphoprotein</keyword>
<evidence type="ECO:0000259" key="5">
    <source>
        <dbReference type="PROSITE" id="PS01124"/>
    </source>
</evidence>
<name>A0ABW1IS71_9BACL</name>
<proteinExistence type="predicted"/>
<keyword evidence="8" id="KW-1185">Reference proteome</keyword>
<dbReference type="Pfam" id="PF12833">
    <property type="entry name" value="HTH_18"/>
    <property type="match status" value="1"/>
</dbReference>
<comment type="caution">
    <text evidence="7">The sequence shown here is derived from an EMBL/GenBank/DDBJ whole genome shotgun (WGS) entry which is preliminary data.</text>
</comment>
<dbReference type="Pfam" id="PF00072">
    <property type="entry name" value="Response_reg"/>
    <property type="match status" value="1"/>
</dbReference>
<dbReference type="PANTHER" id="PTHR43280:SF28">
    <property type="entry name" value="HTH-TYPE TRANSCRIPTIONAL ACTIVATOR RHAS"/>
    <property type="match status" value="1"/>
</dbReference>
<dbReference type="SMART" id="SM00448">
    <property type="entry name" value="REC"/>
    <property type="match status" value="1"/>
</dbReference>
<keyword evidence="3" id="KW-0804">Transcription</keyword>
<keyword evidence="2" id="KW-0238">DNA-binding</keyword>
<reference evidence="8" key="1">
    <citation type="journal article" date="2019" name="Int. J. Syst. Evol. Microbiol.">
        <title>The Global Catalogue of Microorganisms (GCM) 10K type strain sequencing project: providing services to taxonomists for standard genome sequencing and annotation.</title>
        <authorList>
            <consortium name="The Broad Institute Genomics Platform"/>
            <consortium name="The Broad Institute Genome Sequencing Center for Infectious Disease"/>
            <person name="Wu L."/>
            <person name="Ma J."/>
        </authorList>
    </citation>
    <scope>NUCLEOTIDE SEQUENCE [LARGE SCALE GENOMIC DNA]</scope>
    <source>
        <strain evidence="8">CCM 8749</strain>
    </source>
</reference>
<dbReference type="InterPro" id="IPR020449">
    <property type="entry name" value="Tscrpt_reg_AraC-type_HTH"/>
</dbReference>
<feature type="domain" description="Response regulatory" evidence="6">
    <location>
        <begin position="3"/>
        <end position="120"/>
    </location>
</feature>
<dbReference type="InterPro" id="IPR011006">
    <property type="entry name" value="CheY-like_superfamily"/>
</dbReference>
<keyword evidence="1" id="KW-0805">Transcription regulation</keyword>
<dbReference type="PROSITE" id="PS50110">
    <property type="entry name" value="RESPONSE_REGULATORY"/>
    <property type="match status" value="1"/>
</dbReference>
<protein>
    <submittedName>
        <fullName evidence="7">Response regulator</fullName>
    </submittedName>
</protein>
<accession>A0ABW1IS71</accession>
<evidence type="ECO:0000313" key="8">
    <source>
        <dbReference type="Proteomes" id="UP001596250"/>
    </source>
</evidence>
<evidence type="ECO:0000256" key="3">
    <source>
        <dbReference type="ARBA" id="ARBA00023163"/>
    </source>
</evidence>
<dbReference type="Gene3D" id="1.10.10.60">
    <property type="entry name" value="Homeodomain-like"/>
    <property type="match status" value="2"/>
</dbReference>
<dbReference type="EMBL" id="JBHSQV010000168">
    <property type="protein sequence ID" value="MFC5987688.1"/>
    <property type="molecule type" value="Genomic_DNA"/>
</dbReference>
<dbReference type="InterPro" id="IPR009057">
    <property type="entry name" value="Homeodomain-like_sf"/>
</dbReference>
<dbReference type="InterPro" id="IPR001789">
    <property type="entry name" value="Sig_transdc_resp-reg_receiver"/>
</dbReference>
<gene>
    <name evidence="7" type="ORF">ACFPXP_14880</name>
</gene>
<dbReference type="Proteomes" id="UP001596250">
    <property type="component" value="Unassembled WGS sequence"/>
</dbReference>
<evidence type="ECO:0000313" key="7">
    <source>
        <dbReference type="EMBL" id="MFC5987688.1"/>
    </source>
</evidence>
<dbReference type="SUPFAM" id="SSF52172">
    <property type="entry name" value="CheY-like"/>
    <property type="match status" value="1"/>
</dbReference>
<dbReference type="InterPro" id="IPR018060">
    <property type="entry name" value="HTH_AraC"/>
</dbReference>
<sequence>MYRLLLVEDERWVRIALKKTLEKVNLPIQVVGELSHGLEAIDWLKTNQADLVITDIRMPFMDGINLLEMLQEHSSHPDVMIISGYDDFSYAQRAVRLNAVDYLLKPVEAGELKSSLQKWLDRRGAFSMKEGEAVRGELSPVGQILSYIESAGDVHMSLAEAAERVHLNPSYFCKLFKQTTGMNYKEYVAGLRMKEAERLLDTTSLRVCEIAERLGYRDQAYFSNQFKKRTGMNPTEYRKKRELIKHM</sequence>
<dbReference type="PRINTS" id="PR00032">
    <property type="entry name" value="HTHARAC"/>
</dbReference>
<organism evidence="7 8">
    <name type="scientific">Marinicrinis lubricantis</name>
    <dbReference type="NCBI Taxonomy" id="2086470"/>
    <lineage>
        <taxon>Bacteria</taxon>
        <taxon>Bacillati</taxon>
        <taxon>Bacillota</taxon>
        <taxon>Bacilli</taxon>
        <taxon>Bacillales</taxon>
        <taxon>Paenibacillaceae</taxon>
    </lineage>
</organism>
<feature type="domain" description="HTH araC/xylS-type" evidence="5">
    <location>
        <begin position="142"/>
        <end position="240"/>
    </location>
</feature>
<dbReference type="InterPro" id="IPR018062">
    <property type="entry name" value="HTH_AraC-typ_CS"/>
</dbReference>
<evidence type="ECO:0000256" key="4">
    <source>
        <dbReference type="PROSITE-ProRule" id="PRU00169"/>
    </source>
</evidence>